<keyword evidence="2" id="KW-0808">Transferase</keyword>
<dbReference type="InterPro" id="IPR043502">
    <property type="entry name" value="DNA/RNA_pol_sf"/>
</dbReference>
<reference evidence="2" key="2">
    <citation type="submission" date="2022-01" db="EMBL/GenBank/DDBJ databases">
        <authorList>
            <person name="Yamashiro T."/>
            <person name="Shiraishi A."/>
            <person name="Satake H."/>
            <person name="Nakayama K."/>
        </authorList>
    </citation>
    <scope>NUCLEOTIDE SEQUENCE</scope>
</reference>
<dbReference type="Proteomes" id="UP001151760">
    <property type="component" value="Unassembled WGS sequence"/>
</dbReference>
<dbReference type="EMBL" id="BQNB010008908">
    <property type="protein sequence ID" value="GJS56018.1"/>
    <property type="molecule type" value="Genomic_DNA"/>
</dbReference>
<evidence type="ECO:0000259" key="1">
    <source>
        <dbReference type="Pfam" id="PF17919"/>
    </source>
</evidence>
<keyword evidence="3" id="KW-1185">Reference proteome</keyword>
<gene>
    <name evidence="2" type="ORF">Tco_0629380</name>
</gene>
<dbReference type="SUPFAM" id="SSF56672">
    <property type="entry name" value="DNA/RNA polymerases"/>
    <property type="match status" value="1"/>
</dbReference>
<keyword evidence="2" id="KW-0548">Nucleotidyltransferase</keyword>
<dbReference type="GO" id="GO:0003964">
    <property type="term" value="F:RNA-directed DNA polymerase activity"/>
    <property type="evidence" value="ECO:0007669"/>
    <property type="project" value="UniProtKB-KW"/>
</dbReference>
<organism evidence="2 3">
    <name type="scientific">Tanacetum coccineum</name>
    <dbReference type="NCBI Taxonomy" id="301880"/>
    <lineage>
        <taxon>Eukaryota</taxon>
        <taxon>Viridiplantae</taxon>
        <taxon>Streptophyta</taxon>
        <taxon>Embryophyta</taxon>
        <taxon>Tracheophyta</taxon>
        <taxon>Spermatophyta</taxon>
        <taxon>Magnoliopsida</taxon>
        <taxon>eudicotyledons</taxon>
        <taxon>Gunneridae</taxon>
        <taxon>Pentapetalae</taxon>
        <taxon>asterids</taxon>
        <taxon>campanulids</taxon>
        <taxon>Asterales</taxon>
        <taxon>Asteraceae</taxon>
        <taxon>Asteroideae</taxon>
        <taxon>Anthemideae</taxon>
        <taxon>Anthemidinae</taxon>
        <taxon>Tanacetum</taxon>
    </lineage>
</organism>
<evidence type="ECO:0000313" key="3">
    <source>
        <dbReference type="Proteomes" id="UP001151760"/>
    </source>
</evidence>
<proteinExistence type="predicted"/>
<sequence length="173" mass="19310">MNRLTESKIIDIACEEYVQEVLEISDSGNPTSPLDLMIDSRSPSFTPFGGSDFLMEEIDAFLEHDDSIHRCLTASLNSEGITVYLEELLSVINSDPNLPPSPVCEINVPDKIKSSCEDPPGLELKDLPSHLEYTFLRECIEAFETLKMKLTQAPILVAPDWDLPFEIMCDASD</sequence>
<keyword evidence="2" id="KW-0695">RNA-directed DNA polymerase</keyword>
<reference evidence="2" key="1">
    <citation type="journal article" date="2022" name="Int. J. Mol. Sci.">
        <title>Draft Genome of Tanacetum Coccineum: Genomic Comparison of Closely Related Tanacetum-Family Plants.</title>
        <authorList>
            <person name="Yamashiro T."/>
            <person name="Shiraishi A."/>
            <person name="Nakayama K."/>
            <person name="Satake H."/>
        </authorList>
    </citation>
    <scope>NUCLEOTIDE SEQUENCE</scope>
</reference>
<evidence type="ECO:0000313" key="2">
    <source>
        <dbReference type="EMBL" id="GJS56018.1"/>
    </source>
</evidence>
<comment type="caution">
    <text evidence="2">The sequence shown here is derived from an EMBL/GenBank/DDBJ whole genome shotgun (WGS) entry which is preliminary data.</text>
</comment>
<dbReference type="InterPro" id="IPR041577">
    <property type="entry name" value="RT_RNaseH_2"/>
</dbReference>
<feature type="domain" description="Reverse transcriptase/retrotransposon-derived protein RNase H-like" evidence="1">
    <location>
        <begin position="138"/>
        <end position="173"/>
    </location>
</feature>
<dbReference type="Pfam" id="PF17919">
    <property type="entry name" value="RT_RNaseH_2"/>
    <property type="match status" value="1"/>
</dbReference>
<protein>
    <submittedName>
        <fullName evidence="2">Reverse transcriptase domain-containing protein</fullName>
    </submittedName>
</protein>
<accession>A0ABQ4WT78</accession>
<name>A0ABQ4WT78_9ASTR</name>